<feature type="transmembrane region" description="Helical" evidence="7">
    <location>
        <begin position="167"/>
        <end position="188"/>
    </location>
</feature>
<evidence type="ECO:0000256" key="4">
    <source>
        <dbReference type="ARBA" id="ARBA00022692"/>
    </source>
</evidence>
<dbReference type="EMBL" id="QETB01000001">
    <property type="protein sequence ID" value="PWF27484.1"/>
    <property type="molecule type" value="Genomic_DNA"/>
</dbReference>
<name>A0A2V1KF58_9ACTO</name>
<keyword evidence="4 7" id="KW-0812">Transmembrane</keyword>
<keyword evidence="5 7" id="KW-1133">Transmembrane helix</keyword>
<evidence type="ECO:0000256" key="7">
    <source>
        <dbReference type="SAM" id="Phobius"/>
    </source>
</evidence>
<sequence length="195" mass="20479">MEEWLLESAGSPWALPLLWLLVVGDGVIPAVPSEVFLISLASLAVQGEGVPLAGLAAVAFFGAFVGENIAYSIGALIPIDRMKYFNEGSGHRRVRMVRDRLRTHGSAYILAARFIPGVRVVVNISVGAAGFPRSRFMGLAAATSALWTAYMIAMGAGAGHLFSGQPLLSVVVGIVAGTAIGMVLDRVLSRRTGSE</sequence>
<reference evidence="10" key="1">
    <citation type="submission" date="2018-05" db="EMBL/GenBank/DDBJ databases">
        <authorList>
            <person name="Li Y."/>
        </authorList>
    </citation>
    <scope>NUCLEOTIDE SEQUENCE [LARGE SCALE GENOMIC DNA]</scope>
    <source>
        <strain evidence="10">sk1b4</strain>
    </source>
</reference>
<evidence type="ECO:0000259" key="8">
    <source>
        <dbReference type="Pfam" id="PF09335"/>
    </source>
</evidence>
<evidence type="ECO:0000256" key="3">
    <source>
        <dbReference type="ARBA" id="ARBA00022475"/>
    </source>
</evidence>
<dbReference type="RefSeq" id="WP_109092985.1">
    <property type="nucleotide sequence ID" value="NZ_QETB01000001.1"/>
</dbReference>
<dbReference type="InterPro" id="IPR051311">
    <property type="entry name" value="DedA_domain"/>
</dbReference>
<evidence type="ECO:0000256" key="1">
    <source>
        <dbReference type="ARBA" id="ARBA00004651"/>
    </source>
</evidence>
<comment type="caution">
    <text evidence="9">The sequence shown here is derived from an EMBL/GenBank/DDBJ whole genome shotgun (WGS) entry which is preliminary data.</text>
</comment>
<evidence type="ECO:0000256" key="2">
    <source>
        <dbReference type="ARBA" id="ARBA00010792"/>
    </source>
</evidence>
<evidence type="ECO:0000313" key="10">
    <source>
        <dbReference type="Proteomes" id="UP000245283"/>
    </source>
</evidence>
<dbReference type="InterPro" id="IPR032816">
    <property type="entry name" value="VTT_dom"/>
</dbReference>
<dbReference type="GO" id="GO:0005886">
    <property type="term" value="C:plasma membrane"/>
    <property type="evidence" value="ECO:0007669"/>
    <property type="project" value="UniProtKB-SubCell"/>
</dbReference>
<dbReference type="PANTHER" id="PTHR42709:SF6">
    <property type="entry name" value="UNDECAPRENYL PHOSPHATE TRANSPORTER A"/>
    <property type="match status" value="1"/>
</dbReference>
<keyword evidence="6 7" id="KW-0472">Membrane</keyword>
<feature type="transmembrane region" description="Helical" evidence="7">
    <location>
        <begin position="12"/>
        <end position="32"/>
    </location>
</feature>
<feature type="transmembrane region" description="Helical" evidence="7">
    <location>
        <begin position="52"/>
        <end position="77"/>
    </location>
</feature>
<feature type="domain" description="VTT" evidence="8">
    <location>
        <begin position="31"/>
        <end position="156"/>
    </location>
</feature>
<evidence type="ECO:0000256" key="6">
    <source>
        <dbReference type="ARBA" id="ARBA00023136"/>
    </source>
</evidence>
<gene>
    <name evidence="9" type="ORF">DD236_03645</name>
</gene>
<evidence type="ECO:0000313" key="9">
    <source>
        <dbReference type="EMBL" id="PWF27484.1"/>
    </source>
</evidence>
<protein>
    <recommendedName>
        <fullName evidence="8">VTT domain-containing protein</fullName>
    </recommendedName>
</protein>
<dbReference type="PANTHER" id="PTHR42709">
    <property type="entry name" value="ALKALINE PHOSPHATASE LIKE PROTEIN"/>
    <property type="match status" value="1"/>
</dbReference>
<accession>A0A2V1KF58</accession>
<proteinExistence type="inferred from homology"/>
<feature type="transmembrane region" description="Helical" evidence="7">
    <location>
        <begin position="139"/>
        <end position="161"/>
    </location>
</feature>
<keyword evidence="10" id="KW-1185">Reference proteome</keyword>
<organism evidence="9 10">
    <name type="scientific">Ancrocorticia populi</name>
    <dbReference type="NCBI Taxonomy" id="2175228"/>
    <lineage>
        <taxon>Bacteria</taxon>
        <taxon>Bacillati</taxon>
        <taxon>Actinomycetota</taxon>
        <taxon>Actinomycetes</taxon>
        <taxon>Actinomycetales</taxon>
        <taxon>Actinomycetaceae</taxon>
        <taxon>Ancrocorticia</taxon>
    </lineage>
</organism>
<evidence type="ECO:0000256" key="5">
    <source>
        <dbReference type="ARBA" id="ARBA00022989"/>
    </source>
</evidence>
<comment type="subcellular location">
    <subcellularLocation>
        <location evidence="1">Cell membrane</location>
        <topology evidence="1">Multi-pass membrane protein</topology>
    </subcellularLocation>
</comment>
<comment type="similarity">
    <text evidence="2">Belongs to the DedA family.</text>
</comment>
<dbReference type="Pfam" id="PF09335">
    <property type="entry name" value="VTT_dom"/>
    <property type="match status" value="1"/>
</dbReference>
<keyword evidence="3" id="KW-1003">Cell membrane</keyword>
<dbReference type="OrthoDB" id="9813426at2"/>
<dbReference type="Proteomes" id="UP000245283">
    <property type="component" value="Unassembled WGS sequence"/>
</dbReference>
<dbReference type="AlphaFoldDB" id="A0A2V1KF58"/>